<gene>
    <name evidence="1" type="ORF">CCUG60884_00191</name>
</gene>
<accession>A0A4R8T057</accession>
<dbReference type="EMBL" id="PECL01000002">
    <property type="protein sequence ID" value="TEA09201.1"/>
    <property type="molecule type" value="Genomic_DNA"/>
</dbReference>
<name>A0A4R8T057_9MYCO</name>
<proteinExistence type="predicted"/>
<comment type="caution">
    <text evidence="1">The sequence shown here is derived from an EMBL/GenBank/DDBJ whole genome shotgun (WGS) entry which is preliminary data.</text>
</comment>
<dbReference type="Proteomes" id="UP000294604">
    <property type="component" value="Unassembled WGS sequence"/>
</dbReference>
<evidence type="ECO:0000313" key="1">
    <source>
        <dbReference type="EMBL" id="TEA09201.1"/>
    </source>
</evidence>
<evidence type="ECO:0000313" key="2">
    <source>
        <dbReference type="Proteomes" id="UP000294604"/>
    </source>
</evidence>
<reference evidence="1 2" key="1">
    <citation type="journal article" date="2019" name="Sci. Rep.">
        <title>Extended insight into the Mycobacterium chelonae-abscessus complex through whole genome sequencing of Mycobacterium salmoniphilum outbreak and Mycobacterium salmoniphilum-like strains.</title>
        <authorList>
            <person name="Behra P.R.K."/>
            <person name="Das S."/>
            <person name="Pettersson B.M.F."/>
            <person name="Shirreff L."/>
            <person name="DuCote T."/>
            <person name="Jacobsson K.G."/>
            <person name="Ennis D.G."/>
            <person name="Kirsebom L.A."/>
        </authorList>
    </citation>
    <scope>NUCLEOTIDE SEQUENCE [LARGE SCALE GENOMIC DNA]</scope>
    <source>
        <strain evidence="1 2">CCUG 60884</strain>
    </source>
</reference>
<sequence>MNTPRPDDLTTAESRIIIRALHYLADHDFNRISDISRADPEDVARQARHRAEVKAVAGKIQRLFLAGEDSTS</sequence>
<dbReference type="AlphaFoldDB" id="A0A4R8T057"/>
<protein>
    <submittedName>
        <fullName evidence="1">Uncharacterized protein</fullName>
    </submittedName>
</protein>
<organism evidence="1 2">
    <name type="scientific">Mycobacteroides salmoniphilum</name>
    <dbReference type="NCBI Taxonomy" id="404941"/>
    <lineage>
        <taxon>Bacteria</taxon>
        <taxon>Bacillati</taxon>
        <taxon>Actinomycetota</taxon>
        <taxon>Actinomycetes</taxon>
        <taxon>Mycobacteriales</taxon>
        <taxon>Mycobacteriaceae</taxon>
        <taxon>Mycobacteroides</taxon>
    </lineage>
</organism>